<proteinExistence type="predicted"/>
<reference evidence="2" key="1">
    <citation type="journal article" date="2015" name="Nat. Genet.">
        <title>The genome and transcriptome of the zoonotic hookworm Ancylostoma ceylanicum identify infection-specific gene families.</title>
        <authorList>
            <person name="Schwarz E.M."/>
            <person name="Hu Y."/>
            <person name="Antoshechkin I."/>
            <person name="Miller M.M."/>
            <person name="Sternberg P.W."/>
            <person name="Aroian R.V."/>
        </authorList>
    </citation>
    <scope>NUCLEOTIDE SEQUENCE</scope>
    <source>
        <strain evidence="2">HY135</strain>
    </source>
</reference>
<dbReference type="AlphaFoldDB" id="A0A016VBB4"/>
<comment type="caution">
    <text evidence="1">The sequence shown here is derived from an EMBL/GenBank/DDBJ whole genome shotgun (WGS) entry which is preliminary data.</text>
</comment>
<dbReference type="OrthoDB" id="5809267at2759"/>
<evidence type="ECO:0000313" key="2">
    <source>
        <dbReference type="Proteomes" id="UP000024635"/>
    </source>
</evidence>
<gene>
    <name evidence="1" type="primary">Acey_s0014.g2264</name>
    <name evidence="1" type="ORF">Y032_0014g2264</name>
</gene>
<sequence length="120" mass="13757">MAVNHFLSKLFWPQIERGSQNQCLEPIYRGFLSTLYKNTPDIEDDLLKTIELSDSLKTTLYGYMKGEKDRAVHKEQILPGFDYLDNVQSMIMVFGTLFCSREGAQPGSPYEAMWVPPEVS</sequence>
<dbReference type="EMBL" id="JARK01001350">
    <property type="protein sequence ID" value="EYC24003.1"/>
    <property type="molecule type" value="Genomic_DNA"/>
</dbReference>
<keyword evidence="2" id="KW-1185">Reference proteome</keyword>
<protein>
    <submittedName>
        <fullName evidence="1">Uncharacterized protein</fullName>
    </submittedName>
</protein>
<name>A0A016VBB4_9BILA</name>
<accession>A0A016VBB4</accession>
<organism evidence="1 2">
    <name type="scientific">Ancylostoma ceylanicum</name>
    <dbReference type="NCBI Taxonomy" id="53326"/>
    <lineage>
        <taxon>Eukaryota</taxon>
        <taxon>Metazoa</taxon>
        <taxon>Ecdysozoa</taxon>
        <taxon>Nematoda</taxon>
        <taxon>Chromadorea</taxon>
        <taxon>Rhabditida</taxon>
        <taxon>Rhabditina</taxon>
        <taxon>Rhabditomorpha</taxon>
        <taxon>Strongyloidea</taxon>
        <taxon>Ancylostomatidae</taxon>
        <taxon>Ancylostomatinae</taxon>
        <taxon>Ancylostoma</taxon>
    </lineage>
</organism>
<evidence type="ECO:0000313" key="1">
    <source>
        <dbReference type="EMBL" id="EYC24003.1"/>
    </source>
</evidence>
<dbReference type="Proteomes" id="UP000024635">
    <property type="component" value="Unassembled WGS sequence"/>
</dbReference>